<feature type="transmembrane region" description="Helical" evidence="1">
    <location>
        <begin position="68"/>
        <end position="88"/>
    </location>
</feature>
<dbReference type="Proteomes" id="UP000218323">
    <property type="component" value="Unassembled WGS sequence"/>
</dbReference>
<feature type="signal peptide" evidence="2">
    <location>
        <begin position="1"/>
        <end position="18"/>
    </location>
</feature>
<protein>
    <recommendedName>
        <fullName evidence="5">Glycosyltransferase RgtA/B/C/D-like domain-containing protein</fullName>
    </recommendedName>
</protein>
<evidence type="ECO:0000256" key="2">
    <source>
        <dbReference type="SAM" id="SignalP"/>
    </source>
</evidence>
<feature type="transmembrane region" description="Helical" evidence="1">
    <location>
        <begin position="95"/>
        <end position="114"/>
    </location>
</feature>
<accession>A0A2A4IC18</accession>
<feature type="transmembrane region" description="Helical" evidence="1">
    <location>
        <begin position="183"/>
        <end position="204"/>
    </location>
</feature>
<keyword evidence="2" id="KW-0732">Signal</keyword>
<feature type="chain" id="PRO_5013150357" description="Glycosyltransferase RgtA/B/C/D-like domain-containing protein" evidence="2">
    <location>
        <begin position="19"/>
        <end position="494"/>
    </location>
</feature>
<evidence type="ECO:0000256" key="1">
    <source>
        <dbReference type="SAM" id="Phobius"/>
    </source>
</evidence>
<keyword evidence="1" id="KW-1133">Transmembrane helix</keyword>
<keyword evidence="4" id="KW-1185">Reference proteome</keyword>
<dbReference type="EMBL" id="NWVC01000001">
    <property type="protein sequence ID" value="PCG16025.1"/>
    <property type="molecule type" value="Genomic_DNA"/>
</dbReference>
<organism evidence="3 4">
    <name type="scientific">Sphingomonas adhaesiva</name>
    <dbReference type="NCBI Taxonomy" id="28212"/>
    <lineage>
        <taxon>Bacteria</taxon>
        <taxon>Pseudomonadati</taxon>
        <taxon>Pseudomonadota</taxon>
        <taxon>Alphaproteobacteria</taxon>
        <taxon>Sphingomonadales</taxon>
        <taxon>Sphingomonadaceae</taxon>
        <taxon>Sphingomonas</taxon>
    </lineage>
</organism>
<feature type="transmembrane region" description="Helical" evidence="1">
    <location>
        <begin position="144"/>
        <end position="163"/>
    </location>
</feature>
<dbReference type="AlphaFoldDB" id="A0A2A4IC18"/>
<comment type="caution">
    <text evidence="3">The sequence shown here is derived from an EMBL/GenBank/DDBJ whole genome shotgun (WGS) entry which is preliminary data.</text>
</comment>
<reference evidence="3 4" key="1">
    <citation type="submission" date="2017-09" db="EMBL/GenBank/DDBJ databases">
        <title>Sphingomonas adhaesiva DSM 7418, whole genome shotgun sequence.</title>
        <authorList>
            <person name="Feng G."/>
            <person name="Zhu H."/>
        </authorList>
    </citation>
    <scope>NUCLEOTIDE SEQUENCE [LARGE SCALE GENOMIC DNA]</scope>
    <source>
        <strain evidence="3 4">DSM 7418</strain>
    </source>
</reference>
<gene>
    <name evidence="3" type="ORF">COA07_03510</name>
</gene>
<keyword evidence="1" id="KW-0472">Membrane</keyword>
<feature type="transmembrane region" description="Helical" evidence="1">
    <location>
        <begin position="460"/>
        <end position="478"/>
    </location>
</feature>
<evidence type="ECO:0000313" key="4">
    <source>
        <dbReference type="Proteomes" id="UP000218323"/>
    </source>
</evidence>
<evidence type="ECO:0008006" key="5">
    <source>
        <dbReference type="Google" id="ProtNLM"/>
    </source>
</evidence>
<evidence type="ECO:0000313" key="3">
    <source>
        <dbReference type="EMBL" id="PCG16025.1"/>
    </source>
</evidence>
<feature type="transmembrane region" description="Helical" evidence="1">
    <location>
        <begin position="120"/>
        <end position="137"/>
    </location>
</feature>
<feature type="transmembrane region" description="Helical" evidence="1">
    <location>
        <begin position="355"/>
        <end position="381"/>
    </location>
</feature>
<proteinExistence type="predicted"/>
<sequence>MRALAPLAVAISPLLAAATIVSGARGAIGNDERGQLAQIAADRVNDWHSPLMTRAWQALIATGLGEGALFVLAALTYWGAFALIAWALVRRGAVIAALAVPAIGALVLAVLVDSLVTKDALLAAALLLGAGLLLAGGDTRMRRGAAVLATAAFVAGVLMRHNGAFALGPLLILAWRPRWIERAGVTIVVSVLIAALAIPVAGLVNRRVLDAAPAGAIESLRLFDLAGIAAQEGTTAPFGPGTRVTMRDVARCYTPVMWDTMAPWGRCPWFSAKAGVPIHDQLELARGTPPSPASLDAAWRRALLAYPGGYLAHRAEHANAELLLFVSIKPRNGIGPAMPDPAPPRESAAKALVRYTAGVVLIPAMFVAIGVVAWIVALAALRRGNGEWGSGGGGRGERWPVRVAAALAASGLGYAASFVVVGVATAPRYFAYPAATALLAVVLLLADPGVRRLWRVRRDLAALTLLLPAAVMMVAEAGRLTVTVPQPLPVQPAS</sequence>
<name>A0A2A4IC18_9SPHN</name>
<feature type="transmembrane region" description="Helical" evidence="1">
    <location>
        <begin position="401"/>
        <end position="423"/>
    </location>
</feature>
<keyword evidence="1" id="KW-0812">Transmembrane</keyword>